<feature type="region of interest" description="Disordered" evidence="1">
    <location>
        <begin position="1"/>
        <end position="64"/>
    </location>
</feature>
<feature type="compositionally biased region" description="Acidic residues" evidence="1">
    <location>
        <begin position="40"/>
        <end position="51"/>
    </location>
</feature>
<evidence type="ECO:0000313" key="2">
    <source>
        <dbReference type="EMBL" id="KAG2518558.1"/>
    </source>
</evidence>
<dbReference type="Proteomes" id="UP000792063">
    <property type="component" value="Unassembled WGS sequence"/>
</dbReference>
<feature type="compositionally biased region" description="Acidic residues" evidence="1">
    <location>
        <begin position="12"/>
        <end position="32"/>
    </location>
</feature>
<proteinExistence type="predicted"/>
<sequence length="131" mass="15524">MTTEGDMTSSSSEDDEQLSDSESDSESGYDTESDNKDNASEEEDEEEDNTAQEEARHQRVRTDMDEMQRMIIDMEKVKMRLQFRFAAERQSKLERLAREEQERETDDQREVEAIQCLLFDHMGQHSWRYGR</sequence>
<accession>A0A921V5I6</accession>
<reference evidence="2" key="2">
    <citation type="submission" date="2020-06" db="EMBL/GenBank/DDBJ databases">
        <authorList>
            <person name="Studholme D.J."/>
        </authorList>
    </citation>
    <scope>NUCLEOTIDE SEQUENCE</scope>
    <source>
        <strain evidence="2">NZFS 3630</strain>
    </source>
</reference>
<evidence type="ECO:0000256" key="1">
    <source>
        <dbReference type="SAM" id="MobiDB-lite"/>
    </source>
</evidence>
<gene>
    <name evidence="2" type="ORF">JM18_007693</name>
</gene>
<name>A0A921V5I6_9STRA</name>
<dbReference type="EMBL" id="JPWU03000365">
    <property type="protein sequence ID" value="KAG2518558.1"/>
    <property type="molecule type" value="Genomic_DNA"/>
</dbReference>
<dbReference type="AlphaFoldDB" id="A0A921V5I6"/>
<reference evidence="2" key="1">
    <citation type="journal article" date="2015" name="Genom Data">
        <title>Genome sequences of six Phytophthora species associated with forests in New Zealand.</title>
        <authorList>
            <person name="Studholme D.J."/>
            <person name="McDougal R.L."/>
            <person name="Sambles C."/>
            <person name="Hansen E."/>
            <person name="Hardy G."/>
            <person name="Grant M."/>
            <person name="Ganley R.J."/>
            <person name="Williams N.M."/>
        </authorList>
    </citation>
    <scope>NUCLEOTIDE SEQUENCE</scope>
    <source>
        <strain evidence="2">NZFS 3630</strain>
    </source>
</reference>
<feature type="compositionally biased region" description="Basic and acidic residues" evidence="1">
    <location>
        <begin position="53"/>
        <end position="64"/>
    </location>
</feature>
<evidence type="ECO:0000313" key="3">
    <source>
        <dbReference type="Proteomes" id="UP000792063"/>
    </source>
</evidence>
<organism evidence="2 3">
    <name type="scientific">Phytophthora kernoviae</name>
    <dbReference type="NCBI Taxonomy" id="325452"/>
    <lineage>
        <taxon>Eukaryota</taxon>
        <taxon>Sar</taxon>
        <taxon>Stramenopiles</taxon>
        <taxon>Oomycota</taxon>
        <taxon>Peronosporomycetes</taxon>
        <taxon>Peronosporales</taxon>
        <taxon>Peronosporaceae</taxon>
        <taxon>Phytophthora</taxon>
    </lineage>
</organism>
<comment type="caution">
    <text evidence="2">The sequence shown here is derived from an EMBL/GenBank/DDBJ whole genome shotgun (WGS) entry which is preliminary data.</text>
</comment>
<protein>
    <submittedName>
        <fullName evidence="2">Uncharacterized protein</fullName>
    </submittedName>
</protein>